<keyword evidence="2" id="KW-0479">Metal-binding</keyword>
<dbReference type="OrthoDB" id="10250730at2759"/>
<dbReference type="PANTHER" id="PTHR42978">
    <property type="entry name" value="QUORUM-QUENCHING LACTONASE YTNP-RELATED-RELATED"/>
    <property type="match status" value="1"/>
</dbReference>
<keyword evidence="3" id="KW-0378">Hydrolase</keyword>
<dbReference type="CDD" id="cd07730">
    <property type="entry name" value="metallo-hydrolase-like_MBL-fold"/>
    <property type="match status" value="1"/>
</dbReference>
<proteinExistence type="inferred from homology"/>
<reference evidence="5" key="1">
    <citation type="submission" date="2022-07" db="EMBL/GenBank/DDBJ databases">
        <title>The genome of Lyophyllum shimeji provides insight into the initial evolution of ectomycorrhizal fungal genome.</title>
        <authorList>
            <person name="Kobayashi Y."/>
            <person name="Shibata T."/>
            <person name="Hirakawa H."/>
            <person name="Shigenobu S."/>
            <person name="Nishiyama T."/>
            <person name="Yamada A."/>
            <person name="Hasebe M."/>
            <person name="Kawaguchi M."/>
        </authorList>
    </citation>
    <scope>NUCLEOTIDE SEQUENCE</scope>
    <source>
        <strain evidence="5">AT787</strain>
    </source>
</reference>
<dbReference type="AlphaFoldDB" id="A0A9P3PQ08"/>
<evidence type="ECO:0000256" key="1">
    <source>
        <dbReference type="ARBA" id="ARBA00007749"/>
    </source>
</evidence>
<evidence type="ECO:0000256" key="4">
    <source>
        <dbReference type="ARBA" id="ARBA00022833"/>
    </source>
</evidence>
<keyword evidence="4" id="KW-0862">Zinc</keyword>
<comment type="similarity">
    <text evidence="1">Belongs to the metallo-beta-lactamase superfamily.</text>
</comment>
<sequence length="360" mass="40507">MPSYTDLGIPASNATVDVSVFDMSSDADRIPAGAFIQPVLPGTENLLLTMYGFFIEHTPTRRRVMFDLGPRKDPQNFAPALTKMLEQEKIQLFVAKDITEQLIENDIPLESIGAVIWRQAFQHPSSRRLTLGELVIGQGTDRRVYPADQNAVLRESDFSGRKVTEVDFNSSKATIGGFRAVDFFRDGSLYLLDVPGHVPGHMAALARVTPTTFLLLGGDTAHHPGEMRPTEALHRYQPCPGELLQATRRTIAPEYFKPTHDDGTFALEHRKEPLLQVVDKGWYHDPESTRASIRKMEEFDANDDVFIMLAHDASLFPLVPTHPAKLNTWKEKGWKRRGVWAFVDEANPAFRFNALQVIKK</sequence>
<dbReference type="GO" id="GO:0016787">
    <property type="term" value="F:hydrolase activity"/>
    <property type="evidence" value="ECO:0007669"/>
    <property type="project" value="UniProtKB-KW"/>
</dbReference>
<evidence type="ECO:0000256" key="3">
    <source>
        <dbReference type="ARBA" id="ARBA00022801"/>
    </source>
</evidence>
<organism evidence="5 6">
    <name type="scientific">Lyophyllum shimeji</name>
    <name type="common">Hon-shimeji</name>
    <name type="synonym">Tricholoma shimeji</name>
    <dbReference type="NCBI Taxonomy" id="47721"/>
    <lineage>
        <taxon>Eukaryota</taxon>
        <taxon>Fungi</taxon>
        <taxon>Dikarya</taxon>
        <taxon>Basidiomycota</taxon>
        <taxon>Agaricomycotina</taxon>
        <taxon>Agaricomycetes</taxon>
        <taxon>Agaricomycetidae</taxon>
        <taxon>Agaricales</taxon>
        <taxon>Tricholomatineae</taxon>
        <taxon>Lyophyllaceae</taxon>
        <taxon>Lyophyllum</taxon>
    </lineage>
</organism>
<protein>
    <submittedName>
        <fullName evidence="5">Metallo-beta-lactamase superfamily protein</fullName>
    </submittedName>
</protein>
<comment type="caution">
    <text evidence="5">The sequence shown here is derived from an EMBL/GenBank/DDBJ whole genome shotgun (WGS) entry which is preliminary data.</text>
</comment>
<dbReference type="GO" id="GO:0046872">
    <property type="term" value="F:metal ion binding"/>
    <property type="evidence" value="ECO:0007669"/>
    <property type="project" value="UniProtKB-KW"/>
</dbReference>
<dbReference type="SUPFAM" id="SSF56281">
    <property type="entry name" value="Metallo-hydrolase/oxidoreductase"/>
    <property type="match status" value="1"/>
</dbReference>
<dbReference type="EMBL" id="BRPK01000006">
    <property type="protein sequence ID" value="GLB39286.1"/>
    <property type="molecule type" value="Genomic_DNA"/>
</dbReference>
<evidence type="ECO:0000313" key="6">
    <source>
        <dbReference type="Proteomes" id="UP001063166"/>
    </source>
</evidence>
<dbReference type="InterPro" id="IPR036866">
    <property type="entry name" value="RibonucZ/Hydroxyglut_hydro"/>
</dbReference>
<gene>
    <name evidence="5" type="ORF">LshimejAT787_0604480</name>
</gene>
<dbReference type="PANTHER" id="PTHR42978:SF5">
    <property type="entry name" value="METALLO-BETA-LACTAMASE DOMAIN-CONTAINING PROTEIN"/>
    <property type="match status" value="1"/>
</dbReference>
<dbReference type="Gene3D" id="3.60.15.10">
    <property type="entry name" value="Ribonuclease Z/Hydroxyacylglutathione hydrolase-like"/>
    <property type="match status" value="1"/>
</dbReference>
<evidence type="ECO:0000256" key="2">
    <source>
        <dbReference type="ARBA" id="ARBA00022723"/>
    </source>
</evidence>
<dbReference type="Proteomes" id="UP001063166">
    <property type="component" value="Unassembled WGS sequence"/>
</dbReference>
<dbReference type="InterPro" id="IPR051013">
    <property type="entry name" value="MBL_superfamily_lactonases"/>
</dbReference>
<name>A0A9P3PQ08_LYOSH</name>
<accession>A0A9P3PQ08</accession>
<evidence type="ECO:0000313" key="5">
    <source>
        <dbReference type="EMBL" id="GLB39286.1"/>
    </source>
</evidence>
<keyword evidence="6" id="KW-1185">Reference proteome</keyword>